<accession>A0A3M7R3A4</accession>
<organism evidence="1 2">
    <name type="scientific">Brachionus plicatilis</name>
    <name type="common">Marine rotifer</name>
    <name type="synonym">Brachionus muelleri</name>
    <dbReference type="NCBI Taxonomy" id="10195"/>
    <lineage>
        <taxon>Eukaryota</taxon>
        <taxon>Metazoa</taxon>
        <taxon>Spiralia</taxon>
        <taxon>Gnathifera</taxon>
        <taxon>Rotifera</taxon>
        <taxon>Eurotatoria</taxon>
        <taxon>Monogononta</taxon>
        <taxon>Pseudotrocha</taxon>
        <taxon>Ploima</taxon>
        <taxon>Brachionidae</taxon>
        <taxon>Brachionus</taxon>
    </lineage>
</organism>
<evidence type="ECO:0000313" key="2">
    <source>
        <dbReference type="Proteomes" id="UP000276133"/>
    </source>
</evidence>
<keyword evidence="2" id="KW-1185">Reference proteome</keyword>
<protein>
    <submittedName>
        <fullName evidence="1">Uncharacterized protein</fullName>
    </submittedName>
</protein>
<proteinExistence type="predicted"/>
<name>A0A3M7R3A4_BRAPC</name>
<sequence>MDTSNFKKRFLNFFIIYDVTTKIRIERDTFAEYPAITFCNSNPYTTLDAIIFFKSLISNILGSLNPLKTREVMDTCLNFLRLHVRSDLIPVSNHLIFCFILVYD</sequence>
<gene>
    <name evidence="1" type="ORF">BpHYR1_049457</name>
</gene>
<comment type="caution">
    <text evidence="1">The sequence shown here is derived from an EMBL/GenBank/DDBJ whole genome shotgun (WGS) entry which is preliminary data.</text>
</comment>
<dbReference type="AlphaFoldDB" id="A0A3M7R3A4"/>
<dbReference type="Proteomes" id="UP000276133">
    <property type="component" value="Unassembled WGS sequence"/>
</dbReference>
<reference evidence="1 2" key="1">
    <citation type="journal article" date="2018" name="Sci. Rep.">
        <title>Genomic signatures of local adaptation to the degree of environmental predictability in rotifers.</title>
        <authorList>
            <person name="Franch-Gras L."/>
            <person name="Hahn C."/>
            <person name="Garcia-Roger E.M."/>
            <person name="Carmona M.J."/>
            <person name="Serra M."/>
            <person name="Gomez A."/>
        </authorList>
    </citation>
    <scope>NUCLEOTIDE SEQUENCE [LARGE SCALE GENOMIC DNA]</scope>
    <source>
        <strain evidence="1">HYR1</strain>
    </source>
</reference>
<dbReference type="EMBL" id="REGN01004388">
    <property type="protein sequence ID" value="RNA17715.1"/>
    <property type="molecule type" value="Genomic_DNA"/>
</dbReference>
<evidence type="ECO:0000313" key="1">
    <source>
        <dbReference type="EMBL" id="RNA17715.1"/>
    </source>
</evidence>